<feature type="coiled-coil region" evidence="1">
    <location>
        <begin position="3820"/>
        <end position="3847"/>
    </location>
</feature>
<dbReference type="Proteomes" id="UP000516480">
    <property type="component" value="Chromosome 11"/>
</dbReference>
<dbReference type="OMA" id="IYTSYDI"/>
<organism evidence="2 7">
    <name type="scientific">Plasmodium berghei</name>
    <dbReference type="NCBI Taxonomy" id="5821"/>
    <lineage>
        <taxon>Eukaryota</taxon>
        <taxon>Sar</taxon>
        <taxon>Alveolata</taxon>
        <taxon>Apicomplexa</taxon>
        <taxon>Aconoidasida</taxon>
        <taxon>Haemosporida</taxon>
        <taxon>Plasmodiidae</taxon>
        <taxon>Plasmodium</taxon>
        <taxon>Plasmodium (Vinckeia)</taxon>
    </lineage>
</organism>
<evidence type="ECO:0000313" key="7">
    <source>
        <dbReference type="Proteomes" id="UP000516480"/>
    </source>
</evidence>
<evidence type="ECO:0000313" key="5">
    <source>
        <dbReference type="Proteomes" id="UP000219860"/>
    </source>
</evidence>
<keyword evidence="1" id="KW-0175">Coiled coil</keyword>
<name>A0A1C6YJM4_PLABE</name>
<feature type="coiled-coil region" evidence="1">
    <location>
        <begin position="777"/>
        <end position="804"/>
    </location>
</feature>
<dbReference type="Proteomes" id="UP000220214">
    <property type="component" value="Chromosome 11"/>
</dbReference>
<dbReference type="VEuPathDB" id="PlasmoDB:PBANKA_1104400"/>
<protein>
    <submittedName>
        <fullName evidence="2">Uncharacterized protein</fullName>
    </submittedName>
</protein>
<evidence type="ECO:0000313" key="2">
    <source>
        <dbReference type="EMBL" id="SCM23511.1"/>
    </source>
</evidence>
<accession>A0A1C6YJM4</accession>
<reference evidence="5 7" key="1">
    <citation type="submission" date="2016-08" db="EMBL/GenBank/DDBJ databases">
        <authorList>
            <consortium name="Pathogen Informatics"/>
        </authorList>
    </citation>
    <scope>NUCLEOTIDE SEQUENCE [LARGE SCALE GENOMIC DNA]</scope>
    <source>
        <strain evidence="2 7">NK65 ny</strain>
        <strain evidence="3 6">NK65e</strain>
        <strain evidence="4 5">SP11 Antwerpcl1</strain>
    </source>
</reference>
<dbReference type="EMBL" id="LT608259">
    <property type="protein sequence ID" value="SCO62908.1"/>
    <property type="molecule type" value="Genomic_DNA"/>
</dbReference>
<evidence type="ECO:0000313" key="6">
    <source>
        <dbReference type="Proteomes" id="UP000220214"/>
    </source>
</evidence>
<dbReference type="EMBL" id="LT614637">
    <property type="protein sequence ID" value="SCN26627.1"/>
    <property type="molecule type" value="Genomic_DNA"/>
</dbReference>
<sequence length="4476" mass="535009">MMEKKINESICSSVGSSILYDMLSCGNEKSKKTLNEINELKEKNKKIMKNEIKEYEIVHHLINERIETMPNILYNFNDSIKNILNFSQNKSSLSNIYDNESCKNIKHKNDFLECSESDRALFHLNYNNIEMHDLNSKNNSKKLIINSSCLLSDDNEYWESKTTSLFTESEMKQNKYNDIAEKMKNIGFDNMCNINSSIINISELNNKIEKDKLSFSFYNKYNIKPEASNISFENLISLSKNDRNRLQKFDKLKEIKSDNIKKDIIEKEKINLLNLKKQNEKYINEIISDINNINQSRCSLFENINNDKISSKKNIQNLLLNDVKKDKNNLNKYNEQNKLSFCSEHKHNIIGHDIRIYSQYFSKCKSEQNEKDEKSRQKISRTVNIPINVMKQGKETVVEFNFNNISNNNLENINYTIVDRCSYITQKLNNPKKIVLKFSKLYIGNDENNMENLHVLSQKIKNYEKIYACFCIPIGYENVRISKKGKRCFSLTSDIFKEKCESCENGKRQMGKMNQSNCEQIKYRHLTEIDKSKKNIKKGNRIYHSFYVESKKINKDCIDFFYEIYFSVNKEILKNIEYGSILVCGENISNIKNSNIYESILNEKNKNVDLFEYPFSLPNNCEILGFSKIPVAHISNAKIRIKEMSMNNSDLENIYKKCVFLFYTYLNMFEIKNNIQNCLTNCIFEKTENKDACVEDTNKECFKSDNDKNVNYNKLNISNINNNYEKKDKQSGNCNNILSDSITEKVKKTDIHTNVILQKYEIKEKENDRIIAKDEINMEILNNIENEIVNKDNLKENINNNKKEDEEILYIYIDKIVNLSNFSFGNLSICIRLYKDEKYFYKNFSIDTEKKMCILLFSKRKLINISEIIFEIWNNLSKKEKNILEPEEIGECLGIIKTDVKDLKNNKNITYIEKNLDLSYIFYNDNINFMFRIMIVKELKNMYENVMNFCINYFENNYTNVDNDKTNCLTPLKLKDYSFCLNKHSENLKKTNDVNNFDIYEINREILRRDIHGNEIIDSILKKNKTFENNSKLENKKKESESIYPLKNNEKIDDNKDIDYFSNLKNDEKNLNNDKMVIDNDENGKNIYINKICLKNELFLFGMNEKIVNMIIDDIENNNYFINENNSKYILKNNFEEYIYKIHNKWEKLSNKLFLKNNKNMMLNDVCEYLDSLYIDDDNYLSKKDFFLFFQQVGIIFVDTLIFDELCLLFFDKKKGKIEFSLFSLLIIKKGIIETKNLLYGYNILVRFFDFLKVNNITIEYLENEIFKIMLQNNYYSERIRKYMSTIIMTIPPNIQNKRPNEKLSIFLKDKDNICSCTSLLFLHSIQFILNKYNNQNFSSFELFFLVKYIMHSQYKYILPDMHVFINEIKGIEKVNITFFLCLYYIYTYQSRDVEPESISEFDKCGHNNYHNGNDNCISDSEIKKQFDFWKEEQVLFTDKDNTLNVSYGNENENENNHINNHINNLGNDKAENISDNPVLTLSMLESKQNDYKIIGEYSSIINNNDLYCKLIDNSSKNELKNKKEKDSEQMYRIHNIGFVNPELEFSQNKSNNNEYKHNNLKYKNDYETKDIDLTQKWKDDDEESNIMQVYKGEFVRNTKNKISKKKIEKIYEKITNRKDIKNGITNCLIILYSRIVSEIVNVEYVAKCLQNYYEQSNRDEIKKKFGILFMLDQLGIYTSIDIGINLLRWYEKEINIFENKNIFNYNNRLKKINKSISIKNYNINKHISIINKIITKYCENQNIVGNIFSGSVLESFFKILKERNLNIQIFSKNPIFSYTDFYKQIKKLNLDFSKNYIPLLFCNLLSYDLSTFYSINNKLIFFDSIQHNWNSWNKIHFEFCYVIDNNLFDKLDCDKKNNFDGILQNVKHKRKELNMHYKEEEKCEQIKDISHYDVNKISNNNQSPIKDCSISFYKNKNKRSISVVKKFIKYDYFFLPLYSIFFYFSNNEYLFGEELIKIFFLKIFQFEVRYININEYRNKYYTFYDFLELLKEKNLLSNYHQNDDIFFRKDFLKLIILVNRMCLNKKKKFSIKNVKTDCESKENDINFDEIIQKNINTFSSNFKKSLNAIKKNIYKLKADFPDDSTSLFDVYNEIFYTCRAIKINTNYKNEDSDSSIILTNNKEDILENRNKLLLSYFIKSKYIIKYIREYFYLFVLCDKIMSHNKTKNNNVHTKVENKNLIKLSFNNSDFIIYQKKLKFCQLEKMKTKMYPKTMKQINKLYNKKMEGYKNYENHYSNIKIIDFPFLYEEVFICHKEKQFEKEEYAYMVYPYILLFCDFLKRIISIYKKKNVYSNYIRKLFHFNNYEKPNKKFYFMHNVENIMTRSGSFDLKEWNKIYTIFEMLDIKIDDFFLNLCNILEQNNYIITLFNDIIIFNYSESTLFDIVSFCTNNKSHHVINLHECDNELAIEFEKNENKIPLKDQKKKKMDIFIKNTMYYMSFNKLILNDLDENDQEHMHRHIIKNKSYVNYMAHMYIRMLFNECISSGLNINKLFQNIKTRNSFINILSKHFNRIFSKFDIDIFTKKYSYVFDMTSIHLSLYNNFIFYKDFLKDMYKQGDYYTSYLKNKLLNFFLKNKHIFSLKRYKGVEIREENEISNNDNIIKIRKQEADYLIPSIDLKNILACHGVFLSWAELYDFFHPLNKYCVIHENEEKKKNILNTENYKDSIDNLRNDENLNPYILKAYINFSNLLIIAEKICIQEIKIENYFSSNCNNQLIDIYSDNEEALLYDQSIYIVDKKRKSLEKIKDNIFQGNVLDKDGYVNIKNKEEKGLNISNDELNIKKENKKRKSIEIKYDKKNEIRNKMVMYKKESVLKIKRKFTNLEYNIGNSENNGYYYNISFNVLTLERVLYLLFIKVSNLLIKKNLKYEQIYFGIKNVKEKDIKKKEMKNACSLLLNLNGEELENMIPDDFILWEQDFKKGVFINIHILKEEYDNLFLKCDKKKKSKKKNKLEIHVDEFISFFEKKSINVKFSNYNFFYNFSYEWINFMNIKNEYVKGIDCDELIMKFSTFEKTDKIFENFQKNKSNILLTKLDNPSIISKFDKIHSKEKIIELFEKNIKEIKWKKILIPVFEANTFYVHTFRIILREFTGIRKFAKNIELEYNNLINNKNGEEYKENMNNSIDNDNFKLSYLCCFGMNEIVIDNLFNKNNYEKRNNVFFLNYLFEHKFSTINEMDIINLFEKNKNILKLKLLYKNKIISEATLHILELFSVIKNKKKNENKTLCFISNNRNNKDILFLDLDIYYEIKIESSSKSVKFDTFHGKINKKYKNDIIAIENENNNIINPRFLTLKKSEKQITNQEIKLSTCILKKENDLVNIEKTIKKNSDKNKKNDIFNYSWEYVLMKNGKCVSSLRNVNLKNNKNEENYQNENNVDDSIKLKKYENNSKHPNFVNISITDLIIPINFIKFVKNKFYESKEKEKGKNEDVFISIYVQIYKKNENEEYKLVSLSAPSIINNSTCLKNKKLINLENENENKNKNNILDKTSCSEKDSQKTEKCLPFSKEIKSIKKKGKKFKINIMNEYLNICNIQIKHNEIIEIFNLYIEGKIVIRALISYNYYSEDIILGEHYFKIKNIIHENKDIYYCAERLFYPIFESNFISNLNENDKEISILHKNVIDNDFINNQDVCTCINQNKCKENKDLKICESCSKNIMGYISYQYEMRKDNTFKERKKRTKLAIPNFVKMYFTNGNDENNYIDEIHDDIFMNTIYERMFRDVIKNVKYKKFVNLEIFINSLEKCRYSNYIEYFKQYFSNFINYNNSLYFSLKSVLLILAIKELSCNFFNFLQFFSHEINKYVFNVSEIGIVQSAYFINCVLKSQNQVTKIKEYENKISKKQEKNENLCANKYDNIIGESFSSDIYVSSDLSSSSFVEINQEKKELNENNLTKYKKEIEIKKKKEKIGLNENNWCIIHNWKKWLVQYEKKKKKFFFLYLFLNDIISFYEENKNEKKKKQRHFFSLMYDNCINVIKKSPIFKKDDTSKLVSQNIINNKKDDVKTKNENILNTSGNNTVMEALFNEIKIKDEMQTRNISKDDVNVKNINKFPYFVNIQNENKIETDIKMNANIKARNDMNKLFCENKTSLYKYNNIKNYDRNKWDVFREQINNKSLAKYETKCKLVKNVSNYINNDDNEVGKNFDILKCANSDSKYKIYLKIKRIKHSFPLINNKKINIFLSFQIVLNNYKLLKKNGVFPYFLNNEENNYIINKIQEKSSIFFCDNYFAFKCSSILLLPSINELRSIFTKNNDEAYLYDLKFYLKNFSIQICFYKADENASNILNSDFSDNNHSIQNNIYNASKYLKNKQNKIDLINNQINQLGKYKNVLETTYGQAASNKELLIAKSVIPLSILLKKKKTKVHVPLIFSPFVTPHVNKNEIEVILKYETRNEKKYDEKEYLCYFNSTDNYSRKYHNLSNSLNTIQEMDSNHFCDIPYMHKLKKTKVNLTKDRKFAISKNYIYDEGSNISLMFVPKVPPPIS</sequence>
<dbReference type="EMBL" id="LT608147">
    <property type="protein sequence ID" value="SCM23511.1"/>
    <property type="molecule type" value="Genomic_DNA"/>
</dbReference>
<evidence type="ECO:0000313" key="4">
    <source>
        <dbReference type="EMBL" id="SCO62908.1"/>
    </source>
</evidence>
<feature type="coiled-coil region" evidence="1">
    <location>
        <begin position="30"/>
        <end position="58"/>
    </location>
</feature>
<gene>
    <name evidence="3" type="ORF">PBNK65E_000262200</name>
    <name evidence="2" type="ORF">PBNK65NY_000261400</name>
    <name evidence="4" type="ORF">PBSP11A_000261400</name>
</gene>
<dbReference type="OrthoDB" id="371641at2759"/>
<proteinExistence type="predicted"/>
<dbReference type="Proteomes" id="UP000219860">
    <property type="component" value="Chromosome 11"/>
</dbReference>
<evidence type="ECO:0000313" key="3">
    <source>
        <dbReference type="EMBL" id="SCN26627.1"/>
    </source>
</evidence>
<evidence type="ECO:0000256" key="1">
    <source>
        <dbReference type="SAM" id="Coils"/>
    </source>
</evidence>